<dbReference type="AlphaFoldDB" id="W3XH97"/>
<proteinExistence type="predicted"/>
<dbReference type="eggNOG" id="ENOG502SEDR">
    <property type="taxonomic scope" value="Eukaryota"/>
</dbReference>
<feature type="compositionally biased region" description="Polar residues" evidence="1">
    <location>
        <begin position="427"/>
        <end position="447"/>
    </location>
</feature>
<feature type="compositionally biased region" description="Basic and acidic residues" evidence="1">
    <location>
        <begin position="415"/>
        <end position="426"/>
    </location>
</feature>
<feature type="region of interest" description="Disordered" evidence="1">
    <location>
        <begin position="365"/>
        <end position="539"/>
    </location>
</feature>
<dbReference type="GeneID" id="19267830"/>
<feature type="region of interest" description="Disordered" evidence="1">
    <location>
        <begin position="623"/>
        <end position="657"/>
    </location>
</feature>
<dbReference type="RefSeq" id="XP_007829589.1">
    <property type="nucleotide sequence ID" value="XM_007831398.1"/>
</dbReference>
<feature type="compositionally biased region" description="Basic and acidic residues" evidence="1">
    <location>
        <begin position="188"/>
        <end position="199"/>
    </location>
</feature>
<evidence type="ECO:0000313" key="3">
    <source>
        <dbReference type="EMBL" id="ETS84792.1"/>
    </source>
</evidence>
<feature type="compositionally biased region" description="Polar residues" evidence="1">
    <location>
        <begin position="223"/>
        <end position="250"/>
    </location>
</feature>
<feature type="domain" description="5'-3' DNA helicase ZGRF1-like N-terminal" evidence="2">
    <location>
        <begin position="18"/>
        <end position="99"/>
    </location>
</feature>
<dbReference type="GO" id="GO:0035861">
    <property type="term" value="C:site of double-strand break"/>
    <property type="evidence" value="ECO:0007669"/>
    <property type="project" value="TreeGrafter"/>
</dbReference>
<feature type="compositionally biased region" description="Polar residues" evidence="1">
    <location>
        <begin position="484"/>
        <end position="494"/>
    </location>
</feature>
<dbReference type="EMBL" id="KI912110">
    <property type="protein sequence ID" value="ETS84792.1"/>
    <property type="molecule type" value="Genomic_DNA"/>
</dbReference>
<dbReference type="InterPro" id="IPR052800">
    <property type="entry name" value="DNA_Repair_Helicase_ZGRF1"/>
</dbReference>
<dbReference type="HOGENOM" id="CLU_417433_0_0_1"/>
<feature type="region of interest" description="Disordered" evidence="1">
    <location>
        <begin position="149"/>
        <end position="305"/>
    </location>
</feature>
<dbReference type="InterPro" id="IPR018838">
    <property type="entry name" value="ZGRF1-like_N"/>
</dbReference>
<feature type="compositionally biased region" description="Low complexity" evidence="1">
    <location>
        <begin position="113"/>
        <end position="124"/>
    </location>
</feature>
<dbReference type="Pfam" id="PF10382">
    <property type="entry name" value="ZGRF1-like_N"/>
    <property type="match status" value="1"/>
</dbReference>
<evidence type="ECO:0000313" key="4">
    <source>
        <dbReference type="Proteomes" id="UP000030651"/>
    </source>
</evidence>
<evidence type="ECO:0000256" key="1">
    <source>
        <dbReference type="SAM" id="MobiDB-lite"/>
    </source>
</evidence>
<dbReference type="OrthoDB" id="6513042at2759"/>
<reference evidence="4" key="1">
    <citation type="journal article" date="2015" name="BMC Genomics">
        <title>Genomic and transcriptomic analysis of the endophytic fungus Pestalotiopsis fici reveals its lifestyle and high potential for synthesis of natural products.</title>
        <authorList>
            <person name="Wang X."/>
            <person name="Zhang X."/>
            <person name="Liu L."/>
            <person name="Xiang M."/>
            <person name="Wang W."/>
            <person name="Sun X."/>
            <person name="Che Y."/>
            <person name="Guo L."/>
            <person name="Liu G."/>
            <person name="Guo L."/>
            <person name="Wang C."/>
            <person name="Yin W.B."/>
            <person name="Stadler M."/>
            <person name="Zhang X."/>
            <person name="Liu X."/>
        </authorList>
    </citation>
    <scope>NUCLEOTIDE SEQUENCE [LARGE SCALE GENOMIC DNA]</scope>
    <source>
        <strain evidence="4">W106-1 / CGMCC3.15140</strain>
    </source>
</reference>
<organism evidence="3 4">
    <name type="scientific">Pestalotiopsis fici (strain W106-1 / CGMCC3.15140)</name>
    <dbReference type="NCBI Taxonomy" id="1229662"/>
    <lineage>
        <taxon>Eukaryota</taxon>
        <taxon>Fungi</taxon>
        <taxon>Dikarya</taxon>
        <taxon>Ascomycota</taxon>
        <taxon>Pezizomycotina</taxon>
        <taxon>Sordariomycetes</taxon>
        <taxon>Xylariomycetidae</taxon>
        <taxon>Amphisphaeriales</taxon>
        <taxon>Sporocadaceae</taxon>
        <taxon>Pestalotiopsis</taxon>
    </lineage>
</organism>
<feature type="compositionally biased region" description="Polar residues" evidence="1">
    <location>
        <begin position="510"/>
        <end position="533"/>
    </location>
</feature>
<dbReference type="GO" id="GO:0006302">
    <property type="term" value="P:double-strand break repair"/>
    <property type="evidence" value="ECO:0007669"/>
    <property type="project" value="TreeGrafter"/>
</dbReference>
<feature type="region of interest" description="Disordered" evidence="1">
    <location>
        <begin position="110"/>
        <end position="134"/>
    </location>
</feature>
<dbReference type="PANTHER" id="PTHR28535:SF1">
    <property type="entry name" value="PROTEIN ZGRF1"/>
    <property type="match status" value="1"/>
</dbReference>
<gene>
    <name evidence="3" type="ORF">PFICI_02817</name>
</gene>
<dbReference type="STRING" id="1229662.W3XH97"/>
<dbReference type="OMA" id="IELRMAP"/>
<dbReference type="PANTHER" id="PTHR28535">
    <property type="entry name" value="ZINC FINGER GRF-TYPE CONTAINING 1"/>
    <property type="match status" value="1"/>
</dbReference>
<dbReference type="InParanoid" id="W3XH97"/>
<dbReference type="KEGG" id="pfy:PFICI_02817"/>
<sequence>MHNAAASPSAQEPSSSVVFEHVCLFTRDIKRKQKRWQDGRLKFHAFNKRIMVYDDRGNFLGDSHWREDYEFGDGEEFQLERGAVLVQTAECVSSHRQDLSELIDKRVQEKIQRQSAAAARSPRPGTAQVSPQTGKDHFQLRHTPLLSVLGTPSGHHGRALVPSDSPYEQKQKSKSLQLLQQGQNETPEPARLRRREASPTRKSGYATSLFGATLTLSGRPMSSAPSRNRPRSIQLQPPEQPEVLSSNVSNQDRDQDEGSAVLPQPRNQGNDNAPLAERRATTVNIPRAQSAVQAENKVKPRTQKQVNQTNVITSDVVDLTTDIDNQRRPKPSHRENLAKEPKRLLAKRIEKLVATDMILREHVEKPAPPEIMPKEQPATAREPRIELRMAPSKKRGLLFLSEKSSTKSHRTSKRPRAETDSDHDALSRTTSEPSVNSSTGTDQTASINREPKSAPTRHEEKTYGQTPAVTAPDSIDHGELVELSISSESPQQSARAPAGTGSNGRARQADTASYNSDAMSSTRCKNSRDQSAIQPLPEKELAEKATHGEISQGREQIIVQESFRGLPFSNQQRIGATHLRAGDFDEIISRRPQNAPPPRLAKLRNSIRSREVIGLFSEDFQPSAFTTENGAGDRAAKDNSGPWSREAHDLFEYRRPE</sequence>
<accession>W3XH97</accession>
<feature type="compositionally biased region" description="Basic and acidic residues" evidence="1">
    <location>
        <begin position="645"/>
        <end position="657"/>
    </location>
</feature>
<name>W3XH97_PESFW</name>
<feature type="compositionally biased region" description="Basic and acidic residues" evidence="1">
    <location>
        <begin position="449"/>
        <end position="462"/>
    </location>
</feature>
<evidence type="ECO:0000259" key="2">
    <source>
        <dbReference type="Pfam" id="PF10382"/>
    </source>
</evidence>
<keyword evidence="4" id="KW-1185">Reference proteome</keyword>
<dbReference type="GO" id="GO:0005634">
    <property type="term" value="C:nucleus"/>
    <property type="evidence" value="ECO:0007669"/>
    <property type="project" value="TreeGrafter"/>
</dbReference>
<protein>
    <recommendedName>
        <fullName evidence="2">5'-3' DNA helicase ZGRF1-like N-terminal domain-containing protein</fullName>
    </recommendedName>
</protein>
<dbReference type="Proteomes" id="UP000030651">
    <property type="component" value="Unassembled WGS sequence"/>
</dbReference>